<dbReference type="InterPro" id="IPR001254">
    <property type="entry name" value="Trypsin_dom"/>
</dbReference>
<feature type="chain" id="PRO_5040916336" evidence="2">
    <location>
        <begin position="20"/>
        <end position="549"/>
    </location>
</feature>
<evidence type="ECO:0000256" key="2">
    <source>
        <dbReference type="SAM" id="SignalP"/>
    </source>
</evidence>
<feature type="domain" description="Secretion system C-terminal sorting" evidence="4">
    <location>
        <begin position="475"/>
        <end position="547"/>
    </location>
</feature>
<gene>
    <name evidence="5" type="ORF">KXJ69_01270</name>
</gene>
<comment type="caution">
    <text evidence="5">The sequence shown here is derived from an EMBL/GenBank/DDBJ whole genome shotgun (WGS) entry which is preliminary data.</text>
</comment>
<evidence type="ECO:0000313" key="6">
    <source>
        <dbReference type="Proteomes" id="UP001138686"/>
    </source>
</evidence>
<dbReference type="PANTHER" id="PTHR36234:SF5">
    <property type="entry name" value="LYSYL ENDOPEPTIDASE"/>
    <property type="match status" value="1"/>
</dbReference>
<dbReference type="GO" id="GO:0004252">
    <property type="term" value="F:serine-type endopeptidase activity"/>
    <property type="evidence" value="ECO:0007669"/>
    <property type="project" value="InterPro"/>
</dbReference>
<organism evidence="5 6">
    <name type="scientific">Halomarinibacterium sedimenti</name>
    <dbReference type="NCBI Taxonomy" id="2857106"/>
    <lineage>
        <taxon>Bacteria</taxon>
        <taxon>Pseudomonadati</taxon>
        <taxon>Bacteroidota</taxon>
        <taxon>Flavobacteriia</taxon>
        <taxon>Flavobacteriales</taxon>
        <taxon>Flavobacteriaceae</taxon>
        <taxon>Halomarinibacterium</taxon>
    </lineage>
</organism>
<dbReference type="AlphaFoldDB" id="A0A9X1FLM2"/>
<evidence type="ECO:0000256" key="1">
    <source>
        <dbReference type="ARBA" id="ARBA00022729"/>
    </source>
</evidence>
<name>A0A9X1FLM2_9FLAO</name>
<dbReference type="GO" id="GO:0006508">
    <property type="term" value="P:proteolysis"/>
    <property type="evidence" value="ECO:0007669"/>
    <property type="project" value="InterPro"/>
</dbReference>
<proteinExistence type="predicted"/>
<dbReference type="NCBIfam" id="TIGR04183">
    <property type="entry name" value="Por_Secre_tail"/>
    <property type="match status" value="1"/>
</dbReference>
<protein>
    <submittedName>
        <fullName evidence="5">T9SS type A sorting domain-containing protein</fullName>
    </submittedName>
</protein>
<reference evidence="5" key="1">
    <citation type="submission" date="2021-07" db="EMBL/GenBank/DDBJ databases">
        <title>Aureisphaera sp. CAU 1614 isolated from sea sediment.</title>
        <authorList>
            <person name="Kim W."/>
        </authorList>
    </citation>
    <scope>NUCLEOTIDE SEQUENCE</scope>
    <source>
        <strain evidence="5">CAU 1614</strain>
    </source>
</reference>
<feature type="domain" description="Peptidase S1" evidence="3">
    <location>
        <begin position="222"/>
        <end position="417"/>
    </location>
</feature>
<dbReference type="RefSeq" id="WP_219050526.1">
    <property type="nucleotide sequence ID" value="NZ_JAHWDP010000001.1"/>
</dbReference>
<accession>A0A9X1FLM2</accession>
<keyword evidence="6" id="KW-1185">Reference proteome</keyword>
<keyword evidence="1 2" id="KW-0732">Signal</keyword>
<feature type="signal peptide" evidence="2">
    <location>
        <begin position="1"/>
        <end position="19"/>
    </location>
</feature>
<dbReference type="EMBL" id="JAHWDP010000001">
    <property type="protein sequence ID" value="MBW2936714.1"/>
    <property type="molecule type" value="Genomic_DNA"/>
</dbReference>
<evidence type="ECO:0000313" key="5">
    <source>
        <dbReference type="EMBL" id="MBW2936714.1"/>
    </source>
</evidence>
<dbReference type="Pfam" id="PF18962">
    <property type="entry name" value="Por_Secre_tail"/>
    <property type="match status" value="1"/>
</dbReference>
<evidence type="ECO:0000259" key="4">
    <source>
        <dbReference type="Pfam" id="PF18962"/>
    </source>
</evidence>
<evidence type="ECO:0000259" key="3">
    <source>
        <dbReference type="Pfam" id="PF00089"/>
    </source>
</evidence>
<dbReference type="InterPro" id="IPR026444">
    <property type="entry name" value="Secre_tail"/>
</dbReference>
<dbReference type="Proteomes" id="UP001138686">
    <property type="component" value="Unassembled WGS sequence"/>
</dbReference>
<dbReference type="Pfam" id="PF00089">
    <property type="entry name" value="Trypsin"/>
    <property type="match status" value="1"/>
</dbReference>
<sequence length="549" mass="61306">MKRATFLLLFLISFFTATSQEGRTPLSWELQLDDISPIELIPLDLVALAIEDSINDQDKTLPWRYGVERRITLDFESSGVWTLLDDGSKLWRVAIKSPEALNMGVNFNNFRLPEGATLQMYNSNKTDFSIVYTTENNRNSNVLGSWFIEGETIVVEYFQPPHVSSPPLLEIGSIIHGYRMGRVRQMLEDGRGLGDSGDCNFDVNCSVGSDFESKKNLIKKTVALLNLGNGHLCSAALVNNTMHDKKPYLLTANHCLNNSDPALWSVRFNWVSPNPVCGIDGESADIQSNFTMSGAQLRASNTITDFALVELFNSIPASWDVAFAGWDKSDIQPQFQIGIHHPNGDIMKICRDNDPAIKENANGVKVWLIRGVSAGNGNGWDIGTTESGSSGSPLFNEFGRIIGQLYAGESNCNGIENNGDYDIYGRIGISWNAGTSPDNRLRDWLDPLNSGQNQIDTIENSLSVGDFEFTGQLFVYPNPVSNYFMVMNTRYPNLSYRFYNMLGQEVSRGSMSNSENRMNVENYPEGIYFLHLIDDNTNDSITKKIIIRH</sequence>
<dbReference type="PANTHER" id="PTHR36234">
    <property type="entry name" value="LYSYL ENDOPEPTIDASE"/>
    <property type="match status" value="1"/>
</dbReference>